<dbReference type="Proteomes" id="UP001209803">
    <property type="component" value="Chromosome"/>
</dbReference>
<proteinExistence type="predicted"/>
<evidence type="ECO:0000313" key="2">
    <source>
        <dbReference type="Proteomes" id="UP001209803"/>
    </source>
</evidence>
<accession>A0ABY8FG18</accession>
<dbReference type="SUPFAM" id="SSF54001">
    <property type="entry name" value="Cysteine proteinases"/>
    <property type="match status" value="1"/>
</dbReference>
<keyword evidence="2" id="KW-1185">Reference proteome</keyword>
<name>A0ABY8FG18_9HYPH</name>
<dbReference type="InterPro" id="IPR010319">
    <property type="entry name" value="Transglutaminase-like_Cys_pept"/>
</dbReference>
<dbReference type="RefSeq" id="WP_265682401.1">
    <property type="nucleotide sequence ID" value="NZ_CP120863.1"/>
</dbReference>
<protein>
    <submittedName>
        <fullName evidence="1">Transglutaminase-like cysteine peptidase</fullName>
    </submittedName>
</protein>
<dbReference type="PANTHER" id="PTHR39327:SF1">
    <property type="entry name" value="BLR5470 PROTEIN"/>
    <property type="match status" value="1"/>
</dbReference>
<dbReference type="PANTHER" id="PTHR39327">
    <property type="match status" value="1"/>
</dbReference>
<organism evidence="1 2">
    <name type="scientific">Roseibium porphyridii</name>
    <dbReference type="NCBI Taxonomy" id="2866279"/>
    <lineage>
        <taxon>Bacteria</taxon>
        <taxon>Pseudomonadati</taxon>
        <taxon>Pseudomonadota</taxon>
        <taxon>Alphaproteobacteria</taxon>
        <taxon>Hyphomicrobiales</taxon>
        <taxon>Stappiaceae</taxon>
        <taxon>Roseibium</taxon>
    </lineage>
</organism>
<reference evidence="1 2" key="1">
    <citation type="submission" date="2023-03" db="EMBL/GenBank/DDBJ databases">
        <title>Roseibium porphyridii sp. nov. and Roseibium rhodosorbium sp. nov. isolated from marine algae, Porphyridium cruentum and Rhodosorus marinus, respectively.</title>
        <authorList>
            <person name="Lee M.W."/>
            <person name="Choi B.J."/>
            <person name="Lee J.K."/>
            <person name="Choi D.G."/>
            <person name="Baek J.H."/>
            <person name="Bayburt H."/>
            <person name="Kim J.M."/>
            <person name="Han D.M."/>
            <person name="Kim K.H."/>
            <person name="Jeon C.O."/>
        </authorList>
    </citation>
    <scope>NUCLEOTIDE SEQUENCE [LARGE SCALE GENOMIC DNA]</scope>
    <source>
        <strain evidence="1 2">KMA01</strain>
    </source>
</reference>
<evidence type="ECO:0000313" key="1">
    <source>
        <dbReference type="EMBL" id="WFE92195.1"/>
    </source>
</evidence>
<dbReference type="Gene3D" id="3.10.620.30">
    <property type="match status" value="1"/>
</dbReference>
<dbReference type="EMBL" id="CP120863">
    <property type="protein sequence ID" value="WFE92195.1"/>
    <property type="molecule type" value="Genomic_DNA"/>
</dbReference>
<gene>
    <name evidence="1" type="ORF">K1718_12780</name>
</gene>
<dbReference type="Pfam" id="PF06035">
    <property type="entry name" value="Peptidase_C93"/>
    <property type="match status" value="1"/>
</dbReference>
<sequence length="321" mass="35399">MEQSATASAVPAANRKVVPKTWQALICAIALQTAGSAAKAEETLPGVDDVQVILQASLLDTARASAKPAALHFSPISTTPTAKPVELQKVRIGPLAKPQVSAPAVKTSAVTVQKPLKRTVLKPTRLFGSLGKSVALSPVSKRWQRALGELNADQKGTASSRHSFRTYTAILDQVKSKRRGLQIPKVNYMVNRLLAYREDHRLWKAGEYWASPVESLNKRAGDCEDYAILKYALLRDLGVKDEDMRVVVLRDTAARQYHAVLSVKHEGKWLILDNRFSRVRFERDLPHYQALYSVNAAGEWSHNPKAGKPVRLAARLKSANK</sequence>
<dbReference type="InterPro" id="IPR038765">
    <property type="entry name" value="Papain-like_cys_pep_sf"/>
</dbReference>